<sequence>MRKYFLLFFLFLSYMFYSHVIWASNDSLHVDRKVRFHKEFICRKKQCNKNQKIHFDTLQTYACEYNIEGCVLKAEHYNDDGSLFFKDVFSYREDGKLSGFKRYFFKNTLGNYSVMKYWKSGKISSRSFYNYLDELLNSSIFDENGNLLIQTSFMSGRVDLKTFYKYNSRGEKLDSYMFNGEPWRDNLIEKVDSMPSLSESIHHTRFEYDAHGNVLKKVFLHCHERLIRYFTYKYDDHHNLIEEVEMKSKVDTIGCKRCLYDENNNKVREVYQYFKNSKLNTQVDYIYDDFDRLICEKKQKNDKITEKRYFYDEYGKLNREDHLVNGEETKKVIYQNTYF</sequence>
<dbReference type="Proteomes" id="UP000826212">
    <property type="component" value="Chromosome"/>
</dbReference>
<keyword evidence="2" id="KW-1185">Reference proteome</keyword>
<reference evidence="1" key="1">
    <citation type="submission" date="2021-08" db="EMBL/GenBank/DDBJ databases">
        <title>Novel anaerobic bacterium isolated from sea squirt in East Sea, Republic of Korea.</title>
        <authorList>
            <person name="Nguyen T.H."/>
            <person name="Li Z."/>
            <person name="Lee Y.-J."/>
            <person name="Ko J."/>
            <person name="Kim S.-G."/>
        </authorList>
    </citation>
    <scope>NUCLEOTIDE SEQUENCE</scope>
    <source>
        <strain evidence="1">KCTC 25031</strain>
    </source>
</reference>
<name>A0AC61NQD7_9BACT</name>
<evidence type="ECO:0000313" key="2">
    <source>
        <dbReference type="Proteomes" id="UP000826212"/>
    </source>
</evidence>
<proteinExistence type="predicted"/>
<protein>
    <submittedName>
        <fullName evidence="1">Uncharacterized protein</fullName>
    </submittedName>
</protein>
<dbReference type="EMBL" id="CP081303">
    <property type="protein sequence ID" value="QZE15777.1"/>
    <property type="molecule type" value="Genomic_DNA"/>
</dbReference>
<gene>
    <name evidence="1" type="ORF">K4L44_08065</name>
</gene>
<accession>A0AC61NQD7</accession>
<organism evidence="1 2">
    <name type="scientific">Halosquirtibacter laminarini</name>
    <dbReference type="NCBI Taxonomy" id="3374600"/>
    <lineage>
        <taxon>Bacteria</taxon>
        <taxon>Pseudomonadati</taxon>
        <taxon>Bacteroidota</taxon>
        <taxon>Bacteroidia</taxon>
        <taxon>Marinilabiliales</taxon>
        <taxon>Prolixibacteraceae</taxon>
        <taxon>Halosquirtibacter</taxon>
    </lineage>
</organism>
<evidence type="ECO:0000313" key="1">
    <source>
        <dbReference type="EMBL" id="QZE15777.1"/>
    </source>
</evidence>